<reference evidence="14" key="1">
    <citation type="submission" date="2021-02" db="EMBL/GenBank/DDBJ databases">
        <authorList>
            <person name="Nowell W R."/>
        </authorList>
    </citation>
    <scope>NUCLEOTIDE SEQUENCE</scope>
</reference>
<feature type="active site" evidence="8">
    <location>
        <position position="283"/>
    </location>
</feature>
<dbReference type="GO" id="GO:0006508">
    <property type="term" value="P:proteolysis"/>
    <property type="evidence" value="ECO:0007669"/>
    <property type="project" value="UniProtKB-KW"/>
</dbReference>
<dbReference type="Pfam" id="PF01400">
    <property type="entry name" value="Astacin"/>
    <property type="match status" value="1"/>
</dbReference>
<dbReference type="Proteomes" id="UP000663828">
    <property type="component" value="Unassembled WGS sequence"/>
</dbReference>
<dbReference type="PROSITE" id="PS00022">
    <property type="entry name" value="EGF_1"/>
    <property type="match status" value="1"/>
</dbReference>
<name>A0A815CSZ9_ADIRI</name>
<keyword evidence="10" id="KW-1133">Transmembrane helix</keyword>
<dbReference type="EC" id="3.4.24.-" evidence="9"/>
<dbReference type="InterPro" id="IPR000742">
    <property type="entry name" value="EGF"/>
</dbReference>
<evidence type="ECO:0000256" key="6">
    <source>
        <dbReference type="ARBA" id="ARBA00023157"/>
    </source>
</evidence>
<dbReference type="InterPro" id="IPR035914">
    <property type="entry name" value="Sperma_CUB_dom_sf"/>
</dbReference>
<dbReference type="GO" id="GO:0008270">
    <property type="term" value="F:zinc ion binding"/>
    <property type="evidence" value="ECO:0007669"/>
    <property type="project" value="UniProtKB-UniRule"/>
</dbReference>
<evidence type="ECO:0000256" key="8">
    <source>
        <dbReference type="PROSITE-ProRule" id="PRU01211"/>
    </source>
</evidence>
<dbReference type="PANTHER" id="PTHR10127">
    <property type="entry name" value="DISCOIDIN, CUB, EGF, LAMININ , AND ZINC METALLOPROTEASE DOMAIN CONTAINING"/>
    <property type="match status" value="1"/>
</dbReference>
<dbReference type="EMBL" id="CAJNOJ010000207">
    <property type="protein sequence ID" value="CAF1289253.1"/>
    <property type="molecule type" value="Genomic_DNA"/>
</dbReference>
<dbReference type="CDD" id="cd00041">
    <property type="entry name" value="CUB"/>
    <property type="match status" value="1"/>
</dbReference>
<dbReference type="SUPFAM" id="SSF55486">
    <property type="entry name" value="Metalloproteases ('zincins'), catalytic domain"/>
    <property type="match status" value="1"/>
</dbReference>
<dbReference type="Pfam" id="PF00431">
    <property type="entry name" value="CUB"/>
    <property type="match status" value="1"/>
</dbReference>
<evidence type="ECO:0000256" key="10">
    <source>
        <dbReference type="SAM" id="Phobius"/>
    </source>
</evidence>
<dbReference type="InterPro" id="IPR024079">
    <property type="entry name" value="MetalloPept_cat_dom_sf"/>
</dbReference>
<keyword evidence="1 8" id="KW-0645">Protease</keyword>
<feature type="binding site" evidence="8">
    <location>
        <position position="286"/>
    </location>
    <ligand>
        <name>Zn(2+)</name>
        <dbReference type="ChEBI" id="CHEBI:29105"/>
        <note>catalytic</note>
    </ligand>
</feature>
<feature type="transmembrane region" description="Helical" evidence="10">
    <location>
        <begin position="24"/>
        <end position="47"/>
    </location>
</feature>
<evidence type="ECO:0000313" key="16">
    <source>
        <dbReference type="Proteomes" id="UP000663852"/>
    </source>
</evidence>
<evidence type="ECO:0000256" key="5">
    <source>
        <dbReference type="ARBA" id="ARBA00023049"/>
    </source>
</evidence>
<evidence type="ECO:0000256" key="1">
    <source>
        <dbReference type="ARBA" id="ARBA00022670"/>
    </source>
</evidence>
<keyword evidence="6" id="KW-1015">Disulfide bond</keyword>
<dbReference type="InterPro" id="IPR006026">
    <property type="entry name" value="Peptidase_Metallo"/>
</dbReference>
<evidence type="ECO:0000256" key="7">
    <source>
        <dbReference type="PROSITE-ProRule" id="PRU00059"/>
    </source>
</evidence>
<evidence type="ECO:0000256" key="3">
    <source>
        <dbReference type="ARBA" id="ARBA00022801"/>
    </source>
</evidence>
<dbReference type="PROSITE" id="PS01180">
    <property type="entry name" value="CUB"/>
    <property type="match status" value="1"/>
</dbReference>
<dbReference type="AlphaFoldDB" id="A0A815CSZ9"/>
<dbReference type="Proteomes" id="UP000663852">
    <property type="component" value="Unassembled WGS sequence"/>
</dbReference>
<dbReference type="GO" id="GO:0004222">
    <property type="term" value="F:metalloendopeptidase activity"/>
    <property type="evidence" value="ECO:0007669"/>
    <property type="project" value="UniProtKB-UniRule"/>
</dbReference>
<evidence type="ECO:0000256" key="4">
    <source>
        <dbReference type="ARBA" id="ARBA00022833"/>
    </source>
</evidence>
<gene>
    <name evidence="14" type="ORF">EDS130_LOCUS29994</name>
    <name evidence="13" type="ORF">XAT740_LOCUS24808</name>
</gene>
<evidence type="ECO:0000259" key="12">
    <source>
        <dbReference type="PROSITE" id="PS51864"/>
    </source>
</evidence>
<proteinExistence type="predicted"/>
<dbReference type="InterPro" id="IPR034035">
    <property type="entry name" value="Astacin-like_dom"/>
</dbReference>
<keyword evidence="4 8" id="KW-0862">Zinc</keyword>
<sequence>MPNDTSCVPMDENKALKKRTFTRFHGLIFMFVLVLIPAIVFAVMFGFQMKRNSESSDINRYTTIVIDPKRNITIKGLLTVNTATEAKICNENQTIEDCVLVYNSKIIMNALVLAPSVISEGSSKTFSFPENASESTIDCKAMYVRRSQLPDIFEPTTLKTIYELSGVPYTNINQAEQRTQIDARSIQNKWTSPINYYINTASGLTSTMADNIRTAVSNWQNNTCLQFNELTAITTTTNKSYISFRRDDTYGCSSPVGYDPTDPTSVILISAYCSAIIASIMHEIGHTLGYIHTQSRIDRDSYVTIVSANIMTDYAANFYKWYYGTIRFLDTTFPYDFGSFMHYDAYGFTNNGEATIVPLDVRYARTMGQREKAAFYDYKQMNRLYFNRADCPTMFANNNCQNNGYLDPKTCSRCVCPEGFSGTYCDERDTASTCGDTITNPNPSIATQVTIQNPTPTSTTSSLQTCVYLIKSQTAGKIRFRLDALKTVARYVCSLTSVLEVKYQSDLALTGARWCGTAVPTAWLNITAESNTMVLIFRSNNYINTTTGTPQAGFRATIFFDAEATSSVSQSVASTTSSIATTTSSTTSMLPSTTTISSGCSTSSRCQLASQPTCGGCLSYQPCITDGTQPCTAYNYQISLTGCDQIVNGVAQCRYQFSLVPYTTNCKRTVLLCCPNYQLFAYGTQYYCVYNPQAIDASTWSAYI</sequence>
<feature type="binding site" evidence="8">
    <location>
        <position position="282"/>
    </location>
    <ligand>
        <name>Zn(2+)</name>
        <dbReference type="ChEBI" id="CHEBI:29105"/>
        <note>catalytic</note>
    </ligand>
</feature>
<keyword evidence="15" id="KW-1185">Reference proteome</keyword>
<evidence type="ECO:0000256" key="9">
    <source>
        <dbReference type="RuleBase" id="RU361183"/>
    </source>
</evidence>
<dbReference type="InterPro" id="IPR001506">
    <property type="entry name" value="Peptidase_M12A"/>
</dbReference>
<comment type="caution">
    <text evidence="7">Lacks conserved residue(s) required for the propagation of feature annotation.</text>
</comment>
<keyword evidence="10" id="KW-0812">Transmembrane</keyword>
<keyword evidence="2 8" id="KW-0479">Metal-binding</keyword>
<dbReference type="SMART" id="SM00235">
    <property type="entry name" value="ZnMc"/>
    <property type="match status" value="1"/>
</dbReference>
<comment type="caution">
    <text evidence="14">The sequence shown here is derived from an EMBL/GenBank/DDBJ whole genome shotgun (WGS) entry which is preliminary data.</text>
</comment>
<dbReference type="PROSITE" id="PS51864">
    <property type="entry name" value="ASTACIN"/>
    <property type="match status" value="1"/>
</dbReference>
<feature type="domain" description="CUB" evidence="11">
    <location>
        <begin position="434"/>
        <end position="561"/>
    </location>
</feature>
<dbReference type="SMART" id="SM00042">
    <property type="entry name" value="CUB"/>
    <property type="match status" value="1"/>
</dbReference>
<dbReference type="PROSITE" id="PS01186">
    <property type="entry name" value="EGF_2"/>
    <property type="match status" value="1"/>
</dbReference>
<evidence type="ECO:0000256" key="2">
    <source>
        <dbReference type="ARBA" id="ARBA00022723"/>
    </source>
</evidence>
<keyword evidence="10" id="KW-0472">Membrane</keyword>
<dbReference type="Gene3D" id="3.40.390.10">
    <property type="entry name" value="Collagenase (Catalytic Domain)"/>
    <property type="match status" value="1"/>
</dbReference>
<keyword evidence="3 8" id="KW-0378">Hydrolase</keyword>
<dbReference type="PANTHER" id="PTHR10127:SF780">
    <property type="entry name" value="METALLOENDOPEPTIDASE"/>
    <property type="match status" value="1"/>
</dbReference>
<dbReference type="PRINTS" id="PR00480">
    <property type="entry name" value="ASTACIN"/>
</dbReference>
<evidence type="ECO:0000313" key="14">
    <source>
        <dbReference type="EMBL" id="CAF1289253.1"/>
    </source>
</evidence>
<keyword evidence="5 8" id="KW-0482">Metalloprotease</keyword>
<accession>A0A815CSZ9</accession>
<dbReference type="SUPFAM" id="SSF49854">
    <property type="entry name" value="Spermadhesin, CUB domain"/>
    <property type="match status" value="1"/>
</dbReference>
<dbReference type="OrthoDB" id="10014891at2759"/>
<dbReference type="InterPro" id="IPR000859">
    <property type="entry name" value="CUB_dom"/>
</dbReference>
<evidence type="ECO:0000259" key="11">
    <source>
        <dbReference type="PROSITE" id="PS01180"/>
    </source>
</evidence>
<evidence type="ECO:0000313" key="13">
    <source>
        <dbReference type="EMBL" id="CAF1222968.1"/>
    </source>
</evidence>
<feature type="binding site" evidence="8">
    <location>
        <position position="292"/>
    </location>
    <ligand>
        <name>Zn(2+)</name>
        <dbReference type="ChEBI" id="CHEBI:29105"/>
        <note>catalytic</note>
    </ligand>
</feature>
<evidence type="ECO:0000313" key="15">
    <source>
        <dbReference type="Proteomes" id="UP000663828"/>
    </source>
</evidence>
<dbReference type="EMBL" id="CAJNOR010001939">
    <property type="protein sequence ID" value="CAF1222968.1"/>
    <property type="molecule type" value="Genomic_DNA"/>
</dbReference>
<dbReference type="CDD" id="cd04280">
    <property type="entry name" value="ZnMc_astacin_like"/>
    <property type="match status" value="1"/>
</dbReference>
<feature type="domain" description="Peptidase M12A" evidence="12">
    <location>
        <begin position="184"/>
        <end position="392"/>
    </location>
</feature>
<comment type="cofactor">
    <cofactor evidence="8 9">
        <name>Zn(2+)</name>
        <dbReference type="ChEBI" id="CHEBI:29105"/>
    </cofactor>
    <text evidence="8 9">Binds 1 zinc ion per subunit.</text>
</comment>
<dbReference type="Gene3D" id="2.60.120.290">
    <property type="entry name" value="Spermadhesin, CUB domain"/>
    <property type="match status" value="1"/>
</dbReference>
<organism evidence="14 16">
    <name type="scientific">Adineta ricciae</name>
    <name type="common">Rotifer</name>
    <dbReference type="NCBI Taxonomy" id="249248"/>
    <lineage>
        <taxon>Eukaryota</taxon>
        <taxon>Metazoa</taxon>
        <taxon>Spiralia</taxon>
        <taxon>Gnathifera</taxon>
        <taxon>Rotifera</taxon>
        <taxon>Eurotatoria</taxon>
        <taxon>Bdelloidea</taxon>
        <taxon>Adinetida</taxon>
        <taxon>Adinetidae</taxon>
        <taxon>Adineta</taxon>
    </lineage>
</organism>
<protein>
    <recommendedName>
        <fullName evidence="9">Metalloendopeptidase</fullName>
        <ecNumber evidence="9">3.4.24.-</ecNumber>
    </recommendedName>
</protein>